<reference evidence="2 3" key="1">
    <citation type="submission" date="2022-07" db="EMBL/GenBank/DDBJ databases">
        <title>Novel species in genus Aeromicrobium.</title>
        <authorList>
            <person name="Ye L."/>
        </authorList>
    </citation>
    <scope>NUCLEOTIDE SEQUENCE [LARGE SCALE GENOMIC DNA]</scope>
    <source>
        <strain evidence="3">zg-Y50</strain>
    </source>
</reference>
<protein>
    <submittedName>
        <fullName evidence="2">Uncharacterized protein</fullName>
    </submittedName>
</protein>
<dbReference type="EMBL" id="CP101990">
    <property type="protein sequence ID" value="UUI68057.1"/>
    <property type="molecule type" value="Genomic_DNA"/>
</dbReference>
<sequence>MFARLFRKKTKPEPVSLTTEERQAMQSRQGAGWTARRGATQGEQTPSLLRNNANGY</sequence>
<keyword evidence="3" id="KW-1185">Reference proteome</keyword>
<evidence type="ECO:0000313" key="2">
    <source>
        <dbReference type="EMBL" id="UUI68057.1"/>
    </source>
</evidence>
<evidence type="ECO:0000313" key="3">
    <source>
        <dbReference type="Proteomes" id="UP001315860"/>
    </source>
</evidence>
<dbReference type="Proteomes" id="UP001315860">
    <property type="component" value="Chromosome"/>
</dbReference>
<feature type="compositionally biased region" description="Basic residues" evidence="1">
    <location>
        <begin position="1"/>
        <end position="10"/>
    </location>
</feature>
<evidence type="ECO:0000256" key="1">
    <source>
        <dbReference type="SAM" id="MobiDB-lite"/>
    </source>
</evidence>
<feature type="compositionally biased region" description="Polar residues" evidence="1">
    <location>
        <begin position="41"/>
        <end position="56"/>
    </location>
</feature>
<gene>
    <name evidence="2" type="ORF">NP095_12710</name>
</gene>
<accession>A0ABY5KC68</accession>
<name>A0ABY5KC68_9ACTN</name>
<dbReference type="RefSeq" id="WP_232419406.1">
    <property type="nucleotide sequence ID" value="NZ_CP101990.1"/>
</dbReference>
<proteinExistence type="predicted"/>
<feature type="region of interest" description="Disordered" evidence="1">
    <location>
        <begin position="1"/>
        <end position="56"/>
    </location>
</feature>
<organism evidence="2 3">
    <name type="scientific">Aeromicrobium duanguangcaii</name>
    <dbReference type="NCBI Taxonomy" id="2968086"/>
    <lineage>
        <taxon>Bacteria</taxon>
        <taxon>Bacillati</taxon>
        <taxon>Actinomycetota</taxon>
        <taxon>Actinomycetes</taxon>
        <taxon>Propionibacteriales</taxon>
        <taxon>Nocardioidaceae</taxon>
        <taxon>Aeromicrobium</taxon>
    </lineage>
</organism>